<accession>A0AAY4CCV8</accession>
<evidence type="ECO:0008006" key="4">
    <source>
        <dbReference type="Google" id="ProtNLM"/>
    </source>
</evidence>
<dbReference type="GeneTree" id="ENSGT00500000045333"/>
<dbReference type="Proteomes" id="UP000694580">
    <property type="component" value="Chromosome 14"/>
</dbReference>
<organism evidence="2 3">
    <name type="scientific">Denticeps clupeoides</name>
    <name type="common">denticle herring</name>
    <dbReference type="NCBI Taxonomy" id="299321"/>
    <lineage>
        <taxon>Eukaryota</taxon>
        <taxon>Metazoa</taxon>
        <taxon>Chordata</taxon>
        <taxon>Craniata</taxon>
        <taxon>Vertebrata</taxon>
        <taxon>Euteleostomi</taxon>
        <taxon>Actinopterygii</taxon>
        <taxon>Neopterygii</taxon>
        <taxon>Teleostei</taxon>
        <taxon>Clupei</taxon>
        <taxon>Clupeiformes</taxon>
        <taxon>Denticipitoidei</taxon>
        <taxon>Denticipitidae</taxon>
        <taxon>Denticeps</taxon>
    </lineage>
</organism>
<dbReference type="PANTHER" id="PTHR38001:SF1">
    <property type="entry name" value="PROTEIN CEBPZOS"/>
    <property type="match status" value="1"/>
</dbReference>
<dbReference type="AlphaFoldDB" id="A0AAY4CCV8"/>
<proteinExistence type="predicted"/>
<reference evidence="2 3" key="1">
    <citation type="submission" date="2020-06" db="EMBL/GenBank/DDBJ databases">
        <authorList>
            <consortium name="Wellcome Sanger Institute Data Sharing"/>
        </authorList>
    </citation>
    <scope>NUCLEOTIDE SEQUENCE [LARGE SCALE GENOMIC DNA]</scope>
</reference>
<gene>
    <name evidence="2" type="primary">CEBPZOS</name>
</gene>
<sequence>MAPKTMEPFARKVFRGILLFEVAGVFAAYALFHKMNSSRDFRSTVNGTFPSVLEVYYKSNEWAGVYGIREADQEAWSSRTA</sequence>
<feature type="transmembrane region" description="Helical" evidence="1">
    <location>
        <begin position="13"/>
        <end position="32"/>
    </location>
</feature>
<reference evidence="2" key="2">
    <citation type="submission" date="2025-08" db="UniProtKB">
        <authorList>
            <consortium name="Ensembl"/>
        </authorList>
    </citation>
    <scope>IDENTIFICATION</scope>
</reference>
<dbReference type="PANTHER" id="PTHR38001">
    <property type="entry name" value="PROTEIN CEBPZOS"/>
    <property type="match status" value="1"/>
</dbReference>
<evidence type="ECO:0000313" key="2">
    <source>
        <dbReference type="Ensembl" id="ENSDCDP00010030908.1"/>
    </source>
</evidence>
<keyword evidence="3" id="KW-1185">Reference proteome</keyword>
<dbReference type="Ensembl" id="ENSDCDT00010038299.1">
    <property type="protein sequence ID" value="ENSDCDP00010030908.1"/>
    <property type="gene ID" value="ENSDCDG00010019757.1"/>
</dbReference>
<keyword evidence="1" id="KW-0812">Transmembrane</keyword>
<dbReference type="InterPro" id="IPR037764">
    <property type="entry name" value="CEBPZOS"/>
</dbReference>
<evidence type="ECO:0000313" key="3">
    <source>
        <dbReference type="Proteomes" id="UP000694580"/>
    </source>
</evidence>
<reference evidence="2" key="3">
    <citation type="submission" date="2025-09" db="UniProtKB">
        <authorList>
            <consortium name="Ensembl"/>
        </authorList>
    </citation>
    <scope>IDENTIFICATION</scope>
</reference>
<evidence type="ECO:0000256" key="1">
    <source>
        <dbReference type="SAM" id="Phobius"/>
    </source>
</evidence>
<protein>
    <recommendedName>
        <fullName evidence="4">Protein CEBPZOS</fullName>
    </recommendedName>
</protein>
<keyword evidence="1" id="KW-1133">Transmembrane helix</keyword>
<keyword evidence="1" id="KW-0472">Membrane</keyword>
<name>A0AAY4CCV8_9TELE</name>